<protein>
    <submittedName>
        <fullName evidence="1">Uncharacterized protein</fullName>
    </submittedName>
</protein>
<name>A0A5C3NCR1_9AGAM</name>
<keyword evidence="2" id="KW-1185">Reference proteome</keyword>
<evidence type="ECO:0000313" key="1">
    <source>
        <dbReference type="EMBL" id="TFK53768.1"/>
    </source>
</evidence>
<organism evidence="1 2">
    <name type="scientific">Heliocybe sulcata</name>
    <dbReference type="NCBI Taxonomy" id="5364"/>
    <lineage>
        <taxon>Eukaryota</taxon>
        <taxon>Fungi</taxon>
        <taxon>Dikarya</taxon>
        <taxon>Basidiomycota</taxon>
        <taxon>Agaricomycotina</taxon>
        <taxon>Agaricomycetes</taxon>
        <taxon>Gloeophyllales</taxon>
        <taxon>Gloeophyllaceae</taxon>
        <taxon>Heliocybe</taxon>
    </lineage>
</organism>
<accession>A0A5C3NCR1</accession>
<reference evidence="1 2" key="1">
    <citation type="journal article" date="2019" name="Nat. Ecol. Evol.">
        <title>Megaphylogeny resolves global patterns of mushroom evolution.</title>
        <authorList>
            <person name="Varga T."/>
            <person name="Krizsan K."/>
            <person name="Foldi C."/>
            <person name="Dima B."/>
            <person name="Sanchez-Garcia M."/>
            <person name="Sanchez-Ramirez S."/>
            <person name="Szollosi G.J."/>
            <person name="Szarkandi J.G."/>
            <person name="Papp V."/>
            <person name="Albert L."/>
            <person name="Andreopoulos W."/>
            <person name="Angelini C."/>
            <person name="Antonin V."/>
            <person name="Barry K.W."/>
            <person name="Bougher N.L."/>
            <person name="Buchanan P."/>
            <person name="Buyck B."/>
            <person name="Bense V."/>
            <person name="Catcheside P."/>
            <person name="Chovatia M."/>
            <person name="Cooper J."/>
            <person name="Damon W."/>
            <person name="Desjardin D."/>
            <person name="Finy P."/>
            <person name="Geml J."/>
            <person name="Haridas S."/>
            <person name="Hughes K."/>
            <person name="Justo A."/>
            <person name="Karasinski D."/>
            <person name="Kautmanova I."/>
            <person name="Kiss B."/>
            <person name="Kocsube S."/>
            <person name="Kotiranta H."/>
            <person name="LaButti K.M."/>
            <person name="Lechner B.E."/>
            <person name="Liimatainen K."/>
            <person name="Lipzen A."/>
            <person name="Lukacs Z."/>
            <person name="Mihaltcheva S."/>
            <person name="Morgado L.N."/>
            <person name="Niskanen T."/>
            <person name="Noordeloos M.E."/>
            <person name="Ohm R.A."/>
            <person name="Ortiz-Santana B."/>
            <person name="Ovrebo C."/>
            <person name="Racz N."/>
            <person name="Riley R."/>
            <person name="Savchenko A."/>
            <person name="Shiryaev A."/>
            <person name="Soop K."/>
            <person name="Spirin V."/>
            <person name="Szebenyi C."/>
            <person name="Tomsovsky M."/>
            <person name="Tulloss R.E."/>
            <person name="Uehling J."/>
            <person name="Grigoriev I.V."/>
            <person name="Vagvolgyi C."/>
            <person name="Papp T."/>
            <person name="Martin F.M."/>
            <person name="Miettinen O."/>
            <person name="Hibbett D.S."/>
            <person name="Nagy L.G."/>
        </authorList>
    </citation>
    <scope>NUCLEOTIDE SEQUENCE [LARGE SCALE GENOMIC DNA]</scope>
    <source>
        <strain evidence="1 2">OMC1185</strain>
    </source>
</reference>
<dbReference type="Proteomes" id="UP000305948">
    <property type="component" value="Unassembled WGS sequence"/>
</dbReference>
<evidence type="ECO:0000313" key="2">
    <source>
        <dbReference type="Proteomes" id="UP000305948"/>
    </source>
</evidence>
<dbReference type="AlphaFoldDB" id="A0A5C3NCR1"/>
<gene>
    <name evidence="1" type="ORF">OE88DRAFT_1278603</name>
</gene>
<dbReference type="EMBL" id="ML213507">
    <property type="protein sequence ID" value="TFK53768.1"/>
    <property type="molecule type" value="Genomic_DNA"/>
</dbReference>
<sequence>MRNSRERGEYFGITRTYQMRQYSGRCRRSSNMWRLQSWRCAALLTAASTLSRPLPPHSRFLSSYHLMRIASALTLLVAGAGLAIEQVSASPIRVVIVTSHQELSASGPAALRIGHAAANAHPEIAMVKRPSFTPNFTNVEVAAEKNKGHQRLCGKIRQKAIAMSNGIRKMFGMPLIENAPAHVHKQHHPIKPVQKEGEFKIMGWVSGEVNHNLETPKDGEVRVLEHKVTRPHHIGMKCRKATFLRRIHRALMTLGPWEGRAVAFVLGKRSPVKSLVASY</sequence>
<proteinExistence type="predicted"/>
<dbReference type="OrthoDB" id="3233375at2759"/>